<dbReference type="Gene3D" id="3.90.550.10">
    <property type="entry name" value="Spore Coat Polysaccharide Biosynthesis Protein SpsA, Chain A"/>
    <property type="match status" value="1"/>
</dbReference>
<name>A0A4R6ILW2_9SPHI</name>
<sequence length="306" mass="34427">MDKLISVIITTFNPDLERLNQTLAALKNQTLSADQWELIIVDNNSSPSLSILIDWHPQYTCVVEQLQGLTYGRLKGFNLAVAELIVMVDDDNVLHPDYLKRAKDIMEQQPELGAIGGKSIPIFESQPKDWIKAFYHNLALRDLGNTVILNSWDHTYPATAPIGAGMIVRKSALKNYIDKVNKAGTVIADRSGKMLGSSGDNDIVLEILKAGWQTGYFPELILHHLIPDSRTTTSYLARLINQSNKSWMTVLKRHHINPWPEISVWSLPLRKIKAFITYSAWSNKVNYIKWRGACGSFDGLATKDVL</sequence>
<dbReference type="RefSeq" id="WP_133555096.1">
    <property type="nucleotide sequence ID" value="NZ_SNWM01000002.1"/>
</dbReference>
<dbReference type="AlphaFoldDB" id="A0A4R6ILW2"/>
<dbReference type="Pfam" id="PF00535">
    <property type="entry name" value="Glycos_transf_2"/>
    <property type="match status" value="1"/>
</dbReference>
<evidence type="ECO:0000259" key="1">
    <source>
        <dbReference type="Pfam" id="PF00535"/>
    </source>
</evidence>
<dbReference type="InterPro" id="IPR001173">
    <property type="entry name" value="Glyco_trans_2-like"/>
</dbReference>
<protein>
    <submittedName>
        <fullName evidence="2">GT2 family glycosyltransferase</fullName>
    </submittedName>
</protein>
<proteinExistence type="predicted"/>
<dbReference type="OrthoDB" id="786280at2"/>
<evidence type="ECO:0000313" key="3">
    <source>
        <dbReference type="Proteomes" id="UP000295499"/>
    </source>
</evidence>
<dbReference type="CDD" id="cd00761">
    <property type="entry name" value="Glyco_tranf_GTA_type"/>
    <property type="match status" value="1"/>
</dbReference>
<dbReference type="InterPro" id="IPR029044">
    <property type="entry name" value="Nucleotide-diphossugar_trans"/>
</dbReference>
<dbReference type="EMBL" id="SNWM01000002">
    <property type="protein sequence ID" value="TDO23149.1"/>
    <property type="molecule type" value="Genomic_DNA"/>
</dbReference>
<dbReference type="PANTHER" id="PTHR43685">
    <property type="entry name" value="GLYCOSYLTRANSFERASE"/>
    <property type="match status" value="1"/>
</dbReference>
<dbReference type="InterPro" id="IPR050834">
    <property type="entry name" value="Glycosyltransf_2"/>
</dbReference>
<dbReference type="GO" id="GO:0016740">
    <property type="term" value="F:transferase activity"/>
    <property type="evidence" value="ECO:0007669"/>
    <property type="project" value="UniProtKB-KW"/>
</dbReference>
<keyword evidence="3" id="KW-1185">Reference proteome</keyword>
<dbReference type="Proteomes" id="UP000295499">
    <property type="component" value="Unassembled WGS sequence"/>
</dbReference>
<dbReference type="SUPFAM" id="SSF53448">
    <property type="entry name" value="Nucleotide-diphospho-sugar transferases"/>
    <property type="match status" value="1"/>
</dbReference>
<accession>A0A4R6ILW2</accession>
<reference evidence="2 3" key="1">
    <citation type="submission" date="2019-03" db="EMBL/GenBank/DDBJ databases">
        <title>Genomic Encyclopedia of Archaeal and Bacterial Type Strains, Phase II (KMG-II): from individual species to whole genera.</title>
        <authorList>
            <person name="Goeker M."/>
        </authorList>
    </citation>
    <scope>NUCLEOTIDE SEQUENCE [LARGE SCALE GENOMIC DNA]</scope>
    <source>
        <strain evidence="2 3">DSM 19034</strain>
    </source>
</reference>
<gene>
    <name evidence="2" type="ORF">CLV32_2136</name>
</gene>
<evidence type="ECO:0000313" key="2">
    <source>
        <dbReference type="EMBL" id="TDO23149.1"/>
    </source>
</evidence>
<organism evidence="2 3">
    <name type="scientific">Pedobacter duraquae</name>
    <dbReference type="NCBI Taxonomy" id="425511"/>
    <lineage>
        <taxon>Bacteria</taxon>
        <taxon>Pseudomonadati</taxon>
        <taxon>Bacteroidota</taxon>
        <taxon>Sphingobacteriia</taxon>
        <taxon>Sphingobacteriales</taxon>
        <taxon>Sphingobacteriaceae</taxon>
        <taxon>Pedobacter</taxon>
    </lineage>
</organism>
<comment type="caution">
    <text evidence="2">The sequence shown here is derived from an EMBL/GenBank/DDBJ whole genome shotgun (WGS) entry which is preliminary data.</text>
</comment>
<keyword evidence="2" id="KW-0808">Transferase</keyword>
<dbReference type="PANTHER" id="PTHR43685:SF2">
    <property type="entry name" value="GLYCOSYLTRANSFERASE 2-LIKE DOMAIN-CONTAINING PROTEIN"/>
    <property type="match status" value="1"/>
</dbReference>
<feature type="domain" description="Glycosyltransferase 2-like" evidence="1">
    <location>
        <begin position="6"/>
        <end position="139"/>
    </location>
</feature>